<keyword evidence="5 10" id="KW-0819">tRNA processing</keyword>
<keyword evidence="6 10" id="KW-0547">Nucleotide-binding</keyword>
<reference evidence="14 15" key="1">
    <citation type="submission" date="2018-10" db="EMBL/GenBank/DDBJ databases">
        <title>Genomic Encyclopedia of Type Strains, Phase IV (KMG-IV): sequencing the most valuable type-strain genomes for metagenomic binning, comparative biology and taxonomic classification.</title>
        <authorList>
            <person name="Goeker M."/>
        </authorList>
    </citation>
    <scope>NUCLEOTIDE SEQUENCE [LARGE SCALE GENOMIC DNA]</scope>
    <source>
        <strain evidence="14 15">DSM 4734</strain>
    </source>
</reference>
<feature type="site" description="Interaction with substrate tRNA" evidence="10">
    <location>
        <position position="122"/>
    </location>
</feature>
<dbReference type="Gene3D" id="3.40.50.300">
    <property type="entry name" value="P-loop containing nucleotide triphosphate hydrolases"/>
    <property type="match status" value="1"/>
</dbReference>
<dbReference type="SUPFAM" id="SSF52540">
    <property type="entry name" value="P-loop containing nucleoside triphosphate hydrolases"/>
    <property type="match status" value="2"/>
</dbReference>
<dbReference type="EMBL" id="RBIM01000003">
    <property type="protein sequence ID" value="RKR00231.1"/>
    <property type="molecule type" value="Genomic_DNA"/>
</dbReference>
<evidence type="ECO:0000256" key="5">
    <source>
        <dbReference type="ARBA" id="ARBA00022694"/>
    </source>
</evidence>
<comment type="caution">
    <text evidence="14">The sequence shown here is derived from an EMBL/GenBank/DDBJ whole genome shotgun (WGS) entry which is preliminary data.</text>
</comment>
<dbReference type="AlphaFoldDB" id="A0A495DD44"/>
<dbReference type="GO" id="GO:0052381">
    <property type="term" value="F:tRNA dimethylallyltransferase activity"/>
    <property type="evidence" value="ECO:0007669"/>
    <property type="project" value="UniProtKB-UniRule"/>
</dbReference>
<dbReference type="GO" id="GO:0006400">
    <property type="term" value="P:tRNA modification"/>
    <property type="evidence" value="ECO:0007669"/>
    <property type="project" value="TreeGrafter"/>
</dbReference>
<evidence type="ECO:0000256" key="13">
    <source>
        <dbReference type="RuleBase" id="RU003785"/>
    </source>
</evidence>
<comment type="function">
    <text evidence="2 10 12">Catalyzes the transfer of a dimethylallyl group onto the adenine at position 37 in tRNAs that read codons beginning with uridine, leading to the formation of N6-(dimethylallyl)adenosine (i(6)A).</text>
</comment>
<evidence type="ECO:0000256" key="12">
    <source>
        <dbReference type="RuleBase" id="RU003784"/>
    </source>
</evidence>
<dbReference type="InterPro" id="IPR027417">
    <property type="entry name" value="P-loop_NTPase"/>
</dbReference>
<evidence type="ECO:0000256" key="8">
    <source>
        <dbReference type="ARBA" id="ARBA00022842"/>
    </source>
</evidence>
<sequence>MTTCLLIAGPTAAGKTALSLAAADKLGGEIINADSMQVYAGLPLITAQPDADERASAPHHLFGTLDPAVRYSVGQWTSDVLALIADCRERGRAPILVGGTGLYFNALTRGLAPVPEIGEAARARTAALLETAGLSGLRAEALRLDPVAANRVEAADRQRLMRIVEVAFETGRALSDFQADTTPPLAADEWRGVVIEPDREALYARIDQRFDRMLAAGALDEVARFANRKLDPELPASKALGVPQLLAHLRGEMSLEDAVILAKRDSRRYAKRQGTWFRNQAASWARIASLDPATARDALATILDGEAE</sequence>
<dbReference type="PANTHER" id="PTHR11088:SF60">
    <property type="entry name" value="TRNA DIMETHYLALLYLTRANSFERASE"/>
    <property type="match status" value="1"/>
</dbReference>
<dbReference type="NCBIfam" id="TIGR00174">
    <property type="entry name" value="miaA"/>
    <property type="match status" value="1"/>
</dbReference>
<protein>
    <recommendedName>
        <fullName evidence="10">tRNA dimethylallyltransferase</fullName>
        <ecNumber evidence="10">2.5.1.75</ecNumber>
    </recommendedName>
    <alternativeName>
        <fullName evidence="10">Dimethylallyl diphosphate:tRNA dimethylallyltransferase</fullName>
        <shortName evidence="10">DMAPP:tRNA dimethylallyltransferase</shortName>
        <shortName evidence="10">DMATase</shortName>
    </alternativeName>
    <alternativeName>
        <fullName evidence="10">Isopentenyl-diphosphate:tRNA isopentenyltransferase</fullName>
        <shortName evidence="10">IPP transferase</shortName>
        <shortName evidence="10">IPPT</shortName>
        <shortName evidence="10">IPTase</shortName>
    </alternativeName>
</protein>
<proteinExistence type="inferred from homology"/>
<evidence type="ECO:0000256" key="9">
    <source>
        <dbReference type="ARBA" id="ARBA00049563"/>
    </source>
</evidence>
<organism evidence="14 15">
    <name type="scientific">Maricaulis maris</name>
    <dbReference type="NCBI Taxonomy" id="74318"/>
    <lineage>
        <taxon>Bacteria</taxon>
        <taxon>Pseudomonadati</taxon>
        <taxon>Pseudomonadota</taxon>
        <taxon>Alphaproteobacteria</taxon>
        <taxon>Maricaulales</taxon>
        <taxon>Maricaulaceae</taxon>
        <taxon>Maricaulis</taxon>
    </lineage>
</organism>
<gene>
    <name evidence="10" type="primary">miaA</name>
    <name evidence="14" type="ORF">C7435_1432</name>
</gene>
<comment type="caution">
    <text evidence="10">Lacks conserved residue(s) required for the propagation of feature annotation.</text>
</comment>
<evidence type="ECO:0000256" key="11">
    <source>
        <dbReference type="RuleBase" id="RU003783"/>
    </source>
</evidence>
<dbReference type="InterPro" id="IPR039657">
    <property type="entry name" value="Dimethylallyltransferase"/>
</dbReference>
<dbReference type="EC" id="2.5.1.75" evidence="10"/>
<comment type="cofactor">
    <cofactor evidence="1 10">
        <name>Mg(2+)</name>
        <dbReference type="ChEBI" id="CHEBI:18420"/>
    </cofactor>
</comment>
<accession>A0A495DD44</accession>
<comment type="catalytic activity">
    <reaction evidence="9 10 11">
        <text>adenosine(37) in tRNA + dimethylallyl diphosphate = N(6)-dimethylallyladenosine(37) in tRNA + diphosphate</text>
        <dbReference type="Rhea" id="RHEA:26482"/>
        <dbReference type="Rhea" id="RHEA-COMP:10162"/>
        <dbReference type="Rhea" id="RHEA-COMP:10375"/>
        <dbReference type="ChEBI" id="CHEBI:33019"/>
        <dbReference type="ChEBI" id="CHEBI:57623"/>
        <dbReference type="ChEBI" id="CHEBI:74411"/>
        <dbReference type="ChEBI" id="CHEBI:74415"/>
        <dbReference type="EC" id="2.5.1.75"/>
    </reaction>
</comment>
<evidence type="ECO:0000256" key="2">
    <source>
        <dbReference type="ARBA" id="ARBA00003213"/>
    </source>
</evidence>
<dbReference type="HAMAP" id="MF_00185">
    <property type="entry name" value="IPP_trans"/>
    <property type="match status" value="1"/>
</dbReference>
<dbReference type="GO" id="GO:0005524">
    <property type="term" value="F:ATP binding"/>
    <property type="evidence" value="ECO:0007669"/>
    <property type="project" value="UniProtKB-UniRule"/>
</dbReference>
<keyword evidence="4 10" id="KW-0808">Transferase</keyword>
<keyword evidence="8 10" id="KW-0460">Magnesium</keyword>
<evidence type="ECO:0000256" key="10">
    <source>
        <dbReference type="HAMAP-Rule" id="MF_00185"/>
    </source>
</evidence>
<name>A0A495DD44_9PROT</name>
<evidence type="ECO:0000256" key="6">
    <source>
        <dbReference type="ARBA" id="ARBA00022741"/>
    </source>
</evidence>
<evidence type="ECO:0000256" key="3">
    <source>
        <dbReference type="ARBA" id="ARBA00005842"/>
    </source>
</evidence>
<dbReference type="Gene3D" id="1.10.20.140">
    <property type="match status" value="1"/>
</dbReference>
<evidence type="ECO:0000313" key="15">
    <source>
        <dbReference type="Proteomes" id="UP000273675"/>
    </source>
</evidence>
<keyword evidence="7 10" id="KW-0067">ATP-binding</keyword>
<dbReference type="RefSeq" id="WP_121210573.1">
    <property type="nucleotide sequence ID" value="NZ_RBIM01000003.1"/>
</dbReference>
<feature type="region of interest" description="Interaction with substrate tRNA" evidence="10">
    <location>
        <begin position="34"/>
        <end position="37"/>
    </location>
</feature>
<comment type="similarity">
    <text evidence="3 10 13">Belongs to the IPP transferase family.</text>
</comment>
<dbReference type="OrthoDB" id="9776390at2"/>
<feature type="binding site" evidence="10">
    <location>
        <begin position="11"/>
        <end position="16"/>
    </location>
    <ligand>
        <name>substrate</name>
    </ligand>
</feature>
<evidence type="ECO:0000256" key="1">
    <source>
        <dbReference type="ARBA" id="ARBA00001946"/>
    </source>
</evidence>
<feature type="binding site" evidence="10">
    <location>
        <begin position="9"/>
        <end position="16"/>
    </location>
    <ligand>
        <name>ATP</name>
        <dbReference type="ChEBI" id="CHEBI:30616"/>
    </ligand>
</feature>
<evidence type="ECO:0000256" key="4">
    <source>
        <dbReference type="ARBA" id="ARBA00022679"/>
    </source>
</evidence>
<feature type="site" description="Interaction with substrate tRNA" evidence="10">
    <location>
        <position position="100"/>
    </location>
</feature>
<dbReference type="InterPro" id="IPR018022">
    <property type="entry name" value="IPT"/>
</dbReference>
<dbReference type="Proteomes" id="UP000273675">
    <property type="component" value="Unassembled WGS sequence"/>
</dbReference>
<comment type="subunit">
    <text evidence="10">Monomer.</text>
</comment>
<dbReference type="Pfam" id="PF01715">
    <property type="entry name" value="IPPT"/>
    <property type="match status" value="1"/>
</dbReference>
<dbReference type="PANTHER" id="PTHR11088">
    <property type="entry name" value="TRNA DIMETHYLALLYLTRANSFERASE"/>
    <property type="match status" value="1"/>
</dbReference>
<evidence type="ECO:0000313" key="14">
    <source>
        <dbReference type="EMBL" id="RKR00231.1"/>
    </source>
</evidence>
<evidence type="ECO:0000256" key="7">
    <source>
        <dbReference type="ARBA" id="ARBA00022840"/>
    </source>
</evidence>
<feature type="region of interest" description="Interaction with substrate tRNA" evidence="10">
    <location>
        <begin position="158"/>
        <end position="162"/>
    </location>
</feature>